<dbReference type="SUPFAM" id="SSF49854">
    <property type="entry name" value="Spermadhesin, CUB domain"/>
    <property type="match status" value="1"/>
</dbReference>
<evidence type="ECO:0000256" key="1">
    <source>
        <dbReference type="ARBA" id="ARBA00004167"/>
    </source>
</evidence>
<dbReference type="GO" id="GO:0016192">
    <property type="term" value="P:vesicle-mediated transport"/>
    <property type="evidence" value="ECO:0007669"/>
    <property type="project" value="UniProtKB-ARBA"/>
</dbReference>
<dbReference type="EMBL" id="JACVVK020000191">
    <property type="protein sequence ID" value="KAK7485638.1"/>
    <property type="molecule type" value="Genomic_DNA"/>
</dbReference>
<dbReference type="PROSITE" id="PS50068">
    <property type="entry name" value="LDLRA_2"/>
    <property type="match status" value="1"/>
</dbReference>
<dbReference type="InterPro" id="IPR016187">
    <property type="entry name" value="CTDL_fold"/>
</dbReference>
<feature type="domain" description="C-type lectin" evidence="9">
    <location>
        <begin position="715"/>
        <end position="840"/>
    </location>
</feature>
<dbReference type="CDD" id="cd00037">
    <property type="entry name" value="CLECT"/>
    <property type="match status" value="1"/>
</dbReference>
<dbReference type="Gene3D" id="4.10.400.10">
    <property type="entry name" value="Low-density Lipoprotein Receptor"/>
    <property type="match status" value="1"/>
</dbReference>
<evidence type="ECO:0000256" key="6">
    <source>
        <dbReference type="ARBA" id="ARBA00023157"/>
    </source>
</evidence>
<evidence type="ECO:0000256" key="8">
    <source>
        <dbReference type="SAM" id="MobiDB-lite"/>
    </source>
</evidence>
<feature type="non-terminal residue" evidence="10">
    <location>
        <position position="956"/>
    </location>
</feature>
<dbReference type="GO" id="GO:0016020">
    <property type="term" value="C:membrane"/>
    <property type="evidence" value="ECO:0007669"/>
    <property type="project" value="UniProtKB-SubCell"/>
</dbReference>
<organism evidence="10 11">
    <name type="scientific">Batillaria attramentaria</name>
    <dbReference type="NCBI Taxonomy" id="370345"/>
    <lineage>
        <taxon>Eukaryota</taxon>
        <taxon>Metazoa</taxon>
        <taxon>Spiralia</taxon>
        <taxon>Lophotrochozoa</taxon>
        <taxon>Mollusca</taxon>
        <taxon>Gastropoda</taxon>
        <taxon>Caenogastropoda</taxon>
        <taxon>Sorbeoconcha</taxon>
        <taxon>Cerithioidea</taxon>
        <taxon>Batillariidae</taxon>
        <taxon>Batillaria</taxon>
    </lineage>
</organism>
<evidence type="ECO:0000256" key="4">
    <source>
        <dbReference type="ARBA" id="ARBA00022989"/>
    </source>
</evidence>
<keyword evidence="2" id="KW-0812">Transmembrane</keyword>
<dbReference type="AlphaFoldDB" id="A0ABD0KEV7"/>
<name>A0ABD0KEV7_9CAEN</name>
<dbReference type="Gene3D" id="3.10.100.10">
    <property type="entry name" value="Mannose-Binding Protein A, subunit A"/>
    <property type="match status" value="1"/>
</dbReference>
<feature type="compositionally biased region" description="Low complexity" evidence="8">
    <location>
        <begin position="352"/>
        <end position="362"/>
    </location>
</feature>
<protein>
    <recommendedName>
        <fullName evidence="9">C-type lectin domain-containing protein</fullName>
    </recommendedName>
</protein>
<feature type="region of interest" description="Disordered" evidence="8">
    <location>
        <begin position="30"/>
        <end position="255"/>
    </location>
</feature>
<proteinExistence type="predicted"/>
<feature type="disulfide bond" evidence="7">
    <location>
        <begin position="925"/>
        <end position="940"/>
    </location>
</feature>
<dbReference type="Pfam" id="PF00059">
    <property type="entry name" value="Lectin_C"/>
    <property type="match status" value="1"/>
</dbReference>
<comment type="caution">
    <text evidence="7">Lacks conserved residue(s) required for the propagation of feature annotation.</text>
</comment>
<dbReference type="SMART" id="SM00192">
    <property type="entry name" value="LDLa"/>
    <property type="match status" value="2"/>
</dbReference>
<keyword evidence="4" id="KW-1133">Transmembrane helix</keyword>
<dbReference type="InterPro" id="IPR002172">
    <property type="entry name" value="LDrepeatLR_classA_rpt"/>
</dbReference>
<evidence type="ECO:0000259" key="9">
    <source>
        <dbReference type="PROSITE" id="PS50041"/>
    </source>
</evidence>
<dbReference type="SMART" id="SM00034">
    <property type="entry name" value="CLECT"/>
    <property type="match status" value="1"/>
</dbReference>
<keyword evidence="6 7" id="KW-1015">Disulfide bond</keyword>
<dbReference type="SUPFAM" id="SSF57424">
    <property type="entry name" value="LDL receptor-like module"/>
    <property type="match status" value="1"/>
</dbReference>
<feature type="compositionally biased region" description="Polar residues" evidence="8">
    <location>
        <begin position="244"/>
        <end position="255"/>
    </location>
</feature>
<evidence type="ECO:0000256" key="7">
    <source>
        <dbReference type="PROSITE-ProRule" id="PRU00124"/>
    </source>
</evidence>
<feature type="compositionally biased region" description="Basic residues" evidence="8">
    <location>
        <begin position="100"/>
        <end position="110"/>
    </location>
</feature>
<dbReference type="PANTHER" id="PTHR24270">
    <property type="entry name" value="LOW-DENSITY LIPOPROTEIN RECEPTOR-RELATED"/>
    <property type="match status" value="1"/>
</dbReference>
<feature type="compositionally biased region" description="Basic residues" evidence="8">
    <location>
        <begin position="140"/>
        <end position="190"/>
    </location>
</feature>
<dbReference type="InterPro" id="IPR036055">
    <property type="entry name" value="LDL_receptor-like_sf"/>
</dbReference>
<dbReference type="PROSITE" id="PS50041">
    <property type="entry name" value="C_TYPE_LECTIN_2"/>
    <property type="match status" value="1"/>
</dbReference>
<evidence type="ECO:0000313" key="10">
    <source>
        <dbReference type="EMBL" id="KAK7485638.1"/>
    </source>
</evidence>
<feature type="region of interest" description="Disordered" evidence="8">
    <location>
        <begin position="352"/>
        <end position="415"/>
    </location>
</feature>
<dbReference type="InterPro" id="IPR050685">
    <property type="entry name" value="LDLR"/>
</dbReference>
<feature type="compositionally biased region" description="Basic and acidic residues" evidence="8">
    <location>
        <begin position="191"/>
        <end position="203"/>
    </location>
</feature>
<evidence type="ECO:0000256" key="5">
    <source>
        <dbReference type="ARBA" id="ARBA00023136"/>
    </source>
</evidence>
<keyword evidence="11" id="KW-1185">Reference proteome</keyword>
<keyword evidence="5" id="KW-0472">Membrane</keyword>
<gene>
    <name evidence="10" type="ORF">BaRGS_00023087</name>
</gene>
<evidence type="ECO:0000256" key="3">
    <source>
        <dbReference type="ARBA" id="ARBA00022737"/>
    </source>
</evidence>
<feature type="compositionally biased region" description="Polar residues" evidence="8">
    <location>
        <begin position="401"/>
        <end position="410"/>
    </location>
</feature>
<accession>A0ABD0KEV7</accession>
<dbReference type="InterPro" id="IPR016186">
    <property type="entry name" value="C-type_lectin-like/link_sf"/>
</dbReference>
<keyword evidence="3" id="KW-0677">Repeat</keyword>
<comment type="caution">
    <text evidence="10">The sequence shown here is derived from an EMBL/GenBank/DDBJ whole genome shotgun (WGS) entry which is preliminary data.</text>
</comment>
<evidence type="ECO:0000313" key="11">
    <source>
        <dbReference type="Proteomes" id="UP001519460"/>
    </source>
</evidence>
<sequence>MQAACQQFLWYTFAAIFDSCRSIADCQGRGDNPRLQQTARDNSCRLAPRTTGQGNPLAPQCKETDSHLAPQGKETHSQPAPQGKETHSHPAPQGKETHSHPAHGVRKPTRTPHYGVRKPTPTPHHRVRKPTRTPHDGVRKPTRTPHHRVRKPIRTPHNRVRKPIRTPHHRVRKPTRSPHHRVRKPTRTPHQRADEKQQAEDKTNNTLKNQRTETADGNVTHSQLLPAKTDDNETLSSDCEDSAAISSEGNSTVDSFNAEGTSIVTVSRRTTHTYFAHFEDSIQPDTGTTNKFQTFVSTGKGSHVSVLRDFAVQSKMTTGTAALNATRPWTPKDRNTNQSQWTMLHRLEFTSTVSGSESSETSTADDAVIRTSPLNGTSTEVHVEPHQTRFSTAGDVRNENKLSVSPQTTSRKADIPQTRTYIRNLTLSSINISACFRKEKPLNFYASEGFVSYNFNDVDNNQNSSDFFVAVRFCRLKFHVPDGLVVHVQDIKIQASRAYLHVHDDRGTCLAYFGVKDRLLTEQVVYSHGKSVHIMIESVKMGLFGYVQTPGWDGRSTYPDNTNIWLLIRFHKRTTVMVSFQAFDLDISNDFMAVDFNGSCPFNFSEHYQADAATPPQFLYNCENNSWSKFGMYVYFRSDCGNNGYFTGFRMLFSIHTPRALPEQLPDGKWNCSVPYWFTFQHHFRCDFRQDCVNGEDERECFYKNHTCGEGWVLLEGKCYLYVRDKQRLSWNDASAACHDRGGYLASLNTPDEYLAVMRFLAGRSDGDVYIGLQSPSPVLPPIYHTTPRWSDGTMAYYVIVANSQDRPFCAYFARFLANGVLEPSYVECWYKHTEYYLCELETAAVNTAKSDSEESGIVTTTPPFRMSESTVLYTECPAGHLTHNFLACDVQSACWSRDDPSVSCLAPLFTCTNGYERVHYTFVCDYRPDCSDASDEDFCVLPPCQVTEFSCGNKQ</sequence>
<dbReference type="InterPro" id="IPR035914">
    <property type="entry name" value="Sperma_CUB_dom_sf"/>
</dbReference>
<evidence type="ECO:0000256" key="2">
    <source>
        <dbReference type="ARBA" id="ARBA00022692"/>
    </source>
</evidence>
<dbReference type="Pfam" id="PF00057">
    <property type="entry name" value="Ldl_recept_a"/>
    <property type="match status" value="1"/>
</dbReference>
<dbReference type="InterPro" id="IPR001304">
    <property type="entry name" value="C-type_lectin-like"/>
</dbReference>
<dbReference type="SUPFAM" id="SSF56436">
    <property type="entry name" value="C-type lectin-like"/>
    <property type="match status" value="1"/>
</dbReference>
<comment type="subcellular location">
    <subcellularLocation>
        <location evidence="1">Membrane</location>
        <topology evidence="1">Single-pass membrane protein</topology>
    </subcellularLocation>
</comment>
<reference evidence="10 11" key="1">
    <citation type="journal article" date="2023" name="Sci. Data">
        <title>Genome assembly of the Korean intertidal mud-creeper Batillaria attramentaria.</title>
        <authorList>
            <person name="Patra A.K."/>
            <person name="Ho P.T."/>
            <person name="Jun S."/>
            <person name="Lee S.J."/>
            <person name="Kim Y."/>
            <person name="Won Y.J."/>
        </authorList>
    </citation>
    <scope>NUCLEOTIDE SEQUENCE [LARGE SCALE GENOMIC DNA]</scope>
    <source>
        <strain evidence="10">Wonlab-2016</strain>
    </source>
</reference>
<dbReference type="CDD" id="cd00112">
    <property type="entry name" value="LDLa"/>
    <property type="match status" value="1"/>
</dbReference>
<dbReference type="Gene3D" id="2.60.120.290">
    <property type="entry name" value="Spermadhesin, CUB domain"/>
    <property type="match status" value="1"/>
</dbReference>
<dbReference type="Proteomes" id="UP001519460">
    <property type="component" value="Unassembled WGS sequence"/>
</dbReference>
<feature type="compositionally biased region" description="Basic residues" evidence="8">
    <location>
        <begin position="123"/>
        <end position="132"/>
    </location>
</feature>